<keyword evidence="2" id="KW-0812">Transmembrane</keyword>
<sequence>MSGEELPLRLVLFDDTHRDIVYTGPWFERVDSFPKDSGLVYKGSQHGTFGNASLSFRFNGTAVFLLGRSESNIVDNELRAPGWNCSIDGIISPLTSEHVVIGPAQLNNFLLCGRGELEPGPHNFTVHTNATEQLPFWADRINIRPTRDASYANTNVFYPPLDVDILYHSGSWFGPDNGRLKWTTDADATVLLDFTGTRLTWVTTPIEGQASGKSRAVYVVDDQEPVFIEITGIAPGEKNLDNRILFETPELPLGRHRINVTHLGPAAPLVMNFLEVENGDTVPFGGTSPESPFGGGSENPSGLAGSKTNVGAIAGGVVGGVVGLVLLVLGWLWYRKRQRRSEEDLKSGILVTPFVSSGPVPPAATGGTMHTKSSPSQRSPFSDSVAEVSRTTPLGIAAKGAPPPSSTSGQTSTSPQSSDGLSPTSRENDEASNSDGRRVEVVHHTDSGVRLGNASPVEVVELPPTYTPS</sequence>
<name>A0A5C3LBT2_COPMA</name>
<organism evidence="3 4">
    <name type="scientific">Coprinopsis marcescibilis</name>
    <name type="common">Agaric fungus</name>
    <name type="synonym">Psathyrella marcescibilis</name>
    <dbReference type="NCBI Taxonomy" id="230819"/>
    <lineage>
        <taxon>Eukaryota</taxon>
        <taxon>Fungi</taxon>
        <taxon>Dikarya</taxon>
        <taxon>Basidiomycota</taxon>
        <taxon>Agaricomycotina</taxon>
        <taxon>Agaricomycetes</taxon>
        <taxon>Agaricomycetidae</taxon>
        <taxon>Agaricales</taxon>
        <taxon>Agaricineae</taxon>
        <taxon>Psathyrellaceae</taxon>
        <taxon>Coprinopsis</taxon>
    </lineage>
</organism>
<reference evidence="3 4" key="1">
    <citation type="journal article" date="2019" name="Nat. Ecol. Evol.">
        <title>Megaphylogeny resolves global patterns of mushroom evolution.</title>
        <authorList>
            <person name="Varga T."/>
            <person name="Krizsan K."/>
            <person name="Foldi C."/>
            <person name="Dima B."/>
            <person name="Sanchez-Garcia M."/>
            <person name="Sanchez-Ramirez S."/>
            <person name="Szollosi G.J."/>
            <person name="Szarkandi J.G."/>
            <person name="Papp V."/>
            <person name="Albert L."/>
            <person name="Andreopoulos W."/>
            <person name="Angelini C."/>
            <person name="Antonin V."/>
            <person name="Barry K.W."/>
            <person name="Bougher N.L."/>
            <person name="Buchanan P."/>
            <person name="Buyck B."/>
            <person name="Bense V."/>
            <person name="Catcheside P."/>
            <person name="Chovatia M."/>
            <person name="Cooper J."/>
            <person name="Damon W."/>
            <person name="Desjardin D."/>
            <person name="Finy P."/>
            <person name="Geml J."/>
            <person name="Haridas S."/>
            <person name="Hughes K."/>
            <person name="Justo A."/>
            <person name="Karasinski D."/>
            <person name="Kautmanova I."/>
            <person name="Kiss B."/>
            <person name="Kocsube S."/>
            <person name="Kotiranta H."/>
            <person name="LaButti K.M."/>
            <person name="Lechner B.E."/>
            <person name="Liimatainen K."/>
            <person name="Lipzen A."/>
            <person name="Lukacs Z."/>
            <person name="Mihaltcheva S."/>
            <person name="Morgado L.N."/>
            <person name="Niskanen T."/>
            <person name="Noordeloos M.E."/>
            <person name="Ohm R.A."/>
            <person name="Ortiz-Santana B."/>
            <person name="Ovrebo C."/>
            <person name="Racz N."/>
            <person name="Riley R."/>
            <person name="Savchenko A."/>
            <person name="Shiryaev A."/>
            <person name="Soop K."/>
            <person name="Spirin V."/>
            <person name="Szebenyi C."/>
            <person name="Tomsovsky M."/>
            <person name="Tulloss R.E."/>
            <person name="Uehling J."/>
            <person name="Grigoriev I.V."/>
            <person name="Vagvolgyi C."/>
            <person name="Papp T."/>
            <person name="Martin F.M."/>
            <person name="Miettinen O."/>
            <person name="Hibbett D.S."/>
            <person name="Nagy L.G."/>
        </authorList>
    </citation>
    <scope>NUCLEOTIDE SEQUENCE [LARGE SCALE GENOMIC DNA]</scope>
    <source>
        <strain evidence="3 4">CBS 121175</strain>
    </source>
</reference>
<dbReference type="AlphaFoldDB" id="A0A5C3LBT2"/>
<feature type="compositionally biased region" description="Basic and acidic residues" evidence="1">
    <location>
        <begin position="435"/>
        <end position="447"/>
    </location>
</feature>
<keyword evidence="2" id="KW-0472">Membrane</keyword>
<dbReference type="EMBL" id="ML210147">
    <property type="protein sequence ID" value="TFK30250.1"/>
    <property type="molecule type" value="Genomic_DNA"/>
</dbReference>
<feature type="compositionally biased region" description="Low complexity" evidence="1">
    <location>
        <begin position="406"/>
        <end position="418"/>
    </location>
</feature>
<feature type="region of interest" description="Disordered" evidence="1">
    <location>
        <begin position="281"/>
        <end position="303"/>
    </location>
</feature>
<keyword evidence="4" id="KW-1185">Reference proteome</keyword>
<feature type="transmembrane region" description="Helical" evidence="2">
    <location>
        <begin position="310"/>
        <end position="334"/>
    </location>
</feature>
<evidence type="ECO:0000313" key="4">
    <source>
        <dbReference type="Proteomes" id="UP000307440"/>
    </source>
</evidence>
<accession>A0A5C3LBT2</accession>
<evidence type="ECO:0008006" key="5">
    <source>
        <dbReference type="Google" id="ProtNLM"/>
    </source>
</evidence>
<gene>
    <name evidence="3" type="ORF">FA15DRAFT_663634</name>
</gene>
<dbReference type="Gene3D" id="2.60.120.260">
    <property type="entry name" value="Galactose-binding domain-like"/>
    <property type="match status" value="1"/>
</dbReference>
<evidence type="ECO:0000256" key="2">
    <source>
        <dbReference type="SAM" id="Phobius"/>
    </source>
</evidence>
<feature type="region of interest" description="Disordered" evidence="1">
    <location>
        <begin position="352"/>
        <end position="469"/>
    </location>
</feature>
<dbReference type="STRING" id="230819.A0A5C3LBT2"/>
<protein>
    <recommendedName>
        <fullName evidence="5">Transmembrane protein</fullName>
    </recommendedName>
</protein>
<dbReference type="OrthoDB" id="3052647at2759"/>
<evidence type="ECO:0000256" key="1">
    <source>
        <dbReference type="SAM" id="MobiDB-lite"/>
    </source>
</evidence>
<dbReference type="Proteomes" id="UP000307440">
    <property type="component" value="Unassembled WGS sequence"/>
</dbReference>
<keyword evidence="2" id="KW-1133">Transmembrane helix</keyword>
<feature type="compositionally biased region" description="Low complexity" evidence="1">
    <location>
        <begin position="373"/>
        <end position="384"/>
    </location>
</feature>
<evidence type="ECO:0000313" key="3">
    <source>
        <dbReference type="EMBL" id="TFK30250.1"/>
    </source>
</evidence>
<proteinExistence type="predicted"/>